<feature type="domain" description="Peptidase M24" evidence="7">
    <location>
        <begin position="92"/>
        <end position="310"/>
    </location>
</feature>
<comment type="cofactor">
    <cofactor evidence="5">
        <name>Co(2+)</name>
        <dbReference type="ChEBI" id="CHEBI:48828"/>
    </cofactor>
    <cofactor evidence="5">
        <name>Zn(2+)</name>
        <dbReference type="ChEBI" id="CHEBI:29105"/>
    </cofactor>
    <cofactor evidence="5">
        <name>Mn(2+)</name>
        <dbReference type="ChEBI" id="CHEBI:29035"/>
    </cofactor>
    <cofactor evidence="5">
        <name>Fe(2+)</name>
        <dbReference type="ChEBI" id="CHEBI:29033"/>
    </cofactor>
    <text evidence="5">Binds 2 divalent metal cations per subunit. Has a high-affinity and a low affinity metal-binding site. The true nature of the physiological cofactor is under debate. The enzyme is active with cobalt, zinc, manganese or divalent iron ions. Most likely, methionine aminopeptidases function as mononuclear Fe(2+)-metalloproteases under physiological conditions, and the catalytically relevant metal-binding site has been assigned to the histidine-containing high-affinity site.</text>
</comment>
<organism evidence="8 9">
    <name type="scientific">Babesia divergens</name>
    <dbReference type="NCBI Taxonomy" id="32595"/>
    <lineage>
        <taxon>Eukaryota</taxon>
        <taxon>Sar</taxon>
        <taxon>Alveolata</taxon>
        <taxon>Apicomplexa</taxon>
        <taxon>Aconoidasida</taxon>
        <taxon>Piroplasmida</taxon>
        <taxon>Babesiidae</taxon>
        <taxon>Babesia</taxon>
    </lineage>
</organism>
<evidence type="ECO:0000313" key="8">
    <source>
        <dbReference type="EMBL" id="KAK1933202.1"/>
    </source>
</evidence>
<keyword evidence="3 5" id="KW-0479">Metal-binding</keyword>
<dbReference type="PRINTS" id="PR00599">
    <property type="entry name" value="MAPEPTIDASE"/>
</dbReference>
<reference evidence="8" key="1">
    <citation type="journal article" date="2014" name="Nucleic Acids Res.">
        <title>The evolutionary dynamics of variant antigen genes in Babesia reveal a history of genomic innovation underlying host-parasite interaction.</title>
        <authorList>
            <person name="Jackson A.P."/>
            <person name="Otto T.D."/>
            <person name="Darby A."/>
            <person name="Ramaprasad A."/>
            <person name="Xia D."/>
            <person name="Echaide I.E."/>
            <person name="Farber M."/>
            <person name="Gahlot S."/>
            <person name="Gamble J."/>
            <person name="Gupta D."/>
            <person name="Gupta Y."/>
            <person name="Jackson L."/>
            <person name="Malandrin L."/>
            <person name="Malas T.B."/>
            <person name="Moussa E."/>
            <person name="Nair M."/>
            <person name="Reid A.J."/>
            <person name="Sanders M."/>
            <person name="Sharma J."/>
            <person name="Tracey A."/>
            <person name="Quail M.A."/>
            <person name="Weir W."/>
            <person name="Wastling J.M."/>
            <person name="Hall N."/>
            <person name="Willadsen P."/>
            <person name="Lingelbach K."/>
            <person name="Shiels B."/>
            <person name="Tait A."/>
            <person name="Berriman M."/>
            <person name="Allred D.R."/>
            <person name="Pain A."/>
        </authorList>
    </citation>
    <scope>NUCLEOTIDE SEQUENCE</scope>
    <source>
        <strain evidence="8">1802A</strain>
    </source>
</reference>
<dbReference type="Gene3D" id="3.90.230.10">
    <property type="entry name" value="Creatinase/methionine aminopeptidase superfamily"/>
    <property type="match status" value="1"/>
</dbReference>
<dbReference type="InterPro" id="IPR036005">
    <property type="entry name" value="Creatinase/aminopeptidase-like"/>
</dbReference>
<dbReference type="SUPFAM" id="SSF55920">
    <property type="entry name" value="Creatinase/aminopeptidase"/>
    <property type="match status" value="1"/>
</dbReference>
<comment type="caution">
    <text evidence="8">The sequence shown here is derived from an EMBL/GenBank/DDBJ whole genome shotgun (WGS) entry which is preliminary data.</text>
</comment>
<proteinExistence type="inferred from homology"/>
<evidence type="ECO:0000256" key="1">
    <source>
        <dbReference type="ARBA" id="ARBA00022438"/>
    </source>
</evidence>
<evidence type="ECO:0000256" key="5">
    <source>
        <dbReference type="HAMAP-Rule" id="MF_03174"/>
    </source>
</evidence>
<reference evidence="8" key="2">
    <citation type="submission" date="2021-05" db="EMBL/GenBank/DDBJ databases">
        <authorList>
            <person name="Pain A."/>
        </authorList>
    </citation>
    <scope>NUCLEOTIDE SEQUENCE</scope>
    <source>
        <strain evidence="8">1802A</strain>
    </source>
</reference>
<evidence type="ECO:0000313" key="9">
    <source>
        <dbReference type="Proteomes" id="UP001195914"/>
    </source>
</evidence>
<dbReference type="AlphaFoldDB" id="A0AAD9LF21"/>
<gene>
    <name evidence="8" type="ORF">X943_002655</name>
</gene>
<dbReference type="InterPro" id="IPR001714">
    <property type="entry name" value="Pept_M24_MAP"/>
</dbReference>
<comment type="function">
    <text evidence="6">Cotranslationally removes the N-terminal methionine from nascent proteins. The N-terminal methionine is often cleaved when the second residue in the primary sequence is small and uncharged (Met-Ala-, Cys, Gly, Pro, Ser, Thr, or Val).</text>
</comment>
<keyword evidence="2 5" id="KW-0645">Protease</keyword>
<feature type="binding site" evidence="5">
    <location>
        <position position="182"/>
    </location>
    <ligand>
        <name>a divalent metal cation</name>
        <dbReference type="ChEBI" id="CHEBI:60240"/>
        <label>2</label>
        <note>catalytic</note>
    </ligand>
</feature>
<evidence type="ECO:0000256" key="2">
    <source>
        <dbReference type="ARBA" id="ARBA00022670"/>
    </source>
</evidence>
<dbReference type="GO" id="GO:0005829">
    <property type="term" value="C:cytosol"/>
    <property type="evidence" value="ECO:0007669"/>
    <property type="project" value="TreeGrafter"/>
</dbReference>
<keyword evidence="1 5" id="KW-0031">Aminopeptidase</keyword>
<feature type="binding site" evidence="5">
    <location>
        <position position="273"/>
    </location>
    <ligand>
        <name>a divalent metal cation</name>
        <dbReference type="ChEBI" id="CHEBI:60240"/>
        <label>2</label>
        <note>catalytic</note>
    </ligand>
</feature>
<feature type="binding site" evidence="5">
    <location>
        <position position="174"/>
    </location>
    <ligand>
        <name>a divalent metal cation</name>
        <dbReference type="ChEBI" id="CHEBI:60240"/>
        <label>1</label>
    </ligand>
</feature>
<sequence>MKLSLTLRNGSFLTPKLIIDRLKFRSDSLFGKKQQFKPTLRSGEYRVLPSHEIPAHIARPTYGNTRCEAELRAYYSRPCAEAEVKSAGQVRRMRRAAVIAANSLKRCIEATREGVTAEDIDRLGHEFIVQSGAYPAGVNFHGFPKAICISVNEVACHGIPDMRPFKEGDIVSYDCTVFHDGDCAGTTIVGAGSEVAQHLECLEKAISTVGPGVAFSRLAEVVTHHAESNGFGVIREFGGHFIGEMMHMPPMIQFKHPSSTPGAMKPGQVFTIEPIICQGKPDIYTWDDGWTIATCDSGLCAQFEHTVLVTLSGCEVLTLPSA</sequence>
<comment type="catalytic activity">
    <reaction evidence="5 6">
        <text>Release of N-terminal amino acids, preferentially methionine, from peptides and arylamides.</text>
        <dbReference type="EC" id="3.4.11.18"/>
    </reaction>
</comment>
<dbReference type="GO" id="GO:0070006">
    <property type="term" value="F:metalloaminopeptidase activity"/>
    <property type="evidence" value="ECO:0007669"/>
    <property type="project" value="UniProtKB-UniRule"/>
</dbReference>
<dbReference type="EMBL" id="JAHBMH010000073">
    <property type="protein sequence ID" value="KAK1933202.1"/>
    <property type="molecule type" value="Genomic_DNA"/>
</dbReference>
<evidence type="ECO:0000256" key="4">
    <source>
        <dbReference type="ARBA" id="ARBA00022801"/>
    </source>
</evidence>
<dbReference type="GO" id="GO:0006508">
    <property type="term" value="P:proteolysis"/>
    <property type="evidence" value="ECO:0007669"/>
    <property type="project" value="UniProtKB-KW"/>
</dbReference>
<dbReference type="CDD" id="cd01086">
    <property type="entry name" value="MetAP1"/>
    <property type="match status" value="1"/>
</dbReference>
<evidence type="ECO:0000256" key="6">
    <source>
        <dbReference type="RuleBase" id="RU003653"/>
    </source>
</evidence>
<protein>
    <recommendedName>
        <fullName evidence="6">Methionine aminopeptidase</fullName>
        <ecNumber evidence="6">3.4.11.18</ecNumber>
    </recommendedName>
</protein>
<dbReference type="HAMAP" id="MF_01974">
    <property type="entry name" value="MetAP_1"/>
    <property type="match status" value="1"/>
</dbReference>
<keyword evidence="4 5" id="KW-0378">Hydrolase</keyword>
<dbReference type="Proteomes" id="UP001195914">
    <property type="component" value="Unassembled WGS sequence"/>
</dbReference>
<dbReference type="NCBIfam" id="TIGR00500">
    <property type="entry name" value="met_pdase_I"/>
    <property type="match status" value="1"/>
</dbReference>
<feature type="binding site" evidence="5">
    <location>
        <position position="182"/>
    </location>
    <ligand>
        <name>a divalent metal cation</name>
        <dbReference type="ChEBI" id="CHEBI:60240"/>
        <label>1</label>
    </ligand>
</feature>
<dbReference type="PANTHER" id="PTHR43330:SF7">
    <property type="entry name" value="METHIONINE AMINOPEPTIDASE 1"/>
    <property type="match status" value="1"/>
</dbReference>
<accession>A0AAD9LF21</accession>
<name>A0AAD9LF21_BABDI</name>
<dbReference type="InterPro" id="IPR002467">
    <property type="entry name" value="Pept_M24A_MAP1"/>
</dbReference>
<feature type="binding site" evidence="5">
    <location>
        <position position="304"/>
    </location>
    <ligand>
        <name>a divalent metal cation</name>
        <dbReference type="ChEBI" id="CHEBI:60240"/>
        <label>1</label>
    </ligand>
</feature>
<comment type="similarity">
    <text evidence="5">Belongs to the peptidase M24A family. Methionine aminopeptidase type 1 subfamily.</text>
</comment>
<feature type="binding site" evidence="5">
    <location>
        <position position="240"/>
    </location>
    <ligand>
        <name>a divalent metal cation</name>
        <dbReference type="ChEBI" id="CHEBI:60240"/>
        <label>2</label>
        <note>catalytic</note>
    </ligand>
</feature>
<feature type="binding site" evidence="5">
    <location>
        <position position="157"/>
    </location>
    <ligand>
        <name>substrate</name>
    </ligand>
</feature>
<dbReference type="EC" id="3.4.11.18" evidence="6"/>
<evidence type="ECO:0000259" key="7">
    <source>
        <dbReference type="Pfam" id="PF00557"/>
    </source>
</evidence>
<dbReference type="GO" id="GO:0004239">
    <property type="term" value="F:initiator methionyl aminopeptidase activity"/>
    <property type="evidence" value="ECO:0007669"/>
    <property type="project" value="UniProtKB-UniRule"/>
</dbReference>
<dbReference type="GO" id="GO:0046872">
    <property type="term" value="F:metal ion binding"/>
    <property type="evidence" value="ECO:0007669"/>
    <property type="project" value="UniProtKB-UniRule"/>
</dbReference>
<feature type="binding site" evidence="5">
    <location>
        <position position="247"/>
    </location>
    <ligand>
        <name>substrate</name>
    </ligand>
</feature>
<feature type="binding site" evidence="5">
    <location>
        <position position="304"/>
    </location>
    <ligand>
        <name>a divalent metal cation</name>
        <dbReference type="ChEBI" id="CHEBI:60240"/>
        <label>2</label>
        <note>catalytic</note>
    </ligand>
</feature>
<evidence type="ECO:0000256" key="3">
    <source>
        <dbReference type="ARBA" id="ARBA00022723"/>
    </source>
</evidence>
<dbReference type="Pfam" id="PF00557">
    <property type="entry name" value="Peptidase_M24"/>
    <property type="match status" value="1"/>
</dbReference>
<keyword evidence="9" id="KW-1185">Reference proteome</keyword>
<dbReference type="PANTHER" id="PTHR43330">
    <property type="entry name" value="METHIONINE AMINOPEPTIDASE"/>
    <property type="match status" value="1"/>
</dbReference>
<dbReference type="InterPro" id="IPR000994">
    <property type="entry name" value="Pept_M24"/>
</dbReference>